<feature type="compositionally biased region" description="Polar residues" evidence="3">
    <location>
        <begin position="44"/>
        <end position="53"/>
    </location>
</feature>
<evidence type="ECO:0000313" key="6">
    <source>
        <dbReference type="Proteomes" id="UP001212411"/>
    </source>
</evidence>
<name>A0AAF0AYC8_9SCHI</name>
<dbReference type="GeneID" id="80878514"/>
<gene>
    <name evidence="5" type="primary">tho4</name>
    <name evidence="5" type="ORF">SOMG_05050</name>
</gene>
<feature type="domain" description="RRM" evidence="4">
    <location>
        <begin position="89"/>
        <end position="165"/>
    </location>
</feature>
<dbReference type="InterPro" id="IPR051229">
    <property type="entry name" value="ALYREF_mRNA_export"/>
</dbReference>
<keyword evidence="1 2" id="KW-0694">RNA-binding</keyword>
<protein>
    <submittedName>
        <fullName evidence="5">THO complex subunit Tho4</fullName>
    </submittedName>
</protein>
<dbReference type="InterPro" id="IPR000504">
    <property type="entry name" value="RRM_dom"/>
</dbReference>
<dbReference type="GO" id="GO:0003729">
    <property type="term" value="F:mRNA binding"/>
    <property type="evidence" value="ECO:0007669"/>
    <property type="project" value="TreeGrafter"/>
</dbReference>
<dbReference type="InterPro" id="IPR035979">
    <property type="entry name" value="RBD_domain_sf"/>
</dbReference>
<dbReference type="SMART" id="SM00360">
    <property type="entry name" value="RRM"/>
    <property type="match status" value="1"/>
</dbReference>
<evidence type="ECO:0000256" key="2">
    <source>
        <dbReference type="PROSITE-ProRule" id="PRU00176"/>
    </source>
</evidence>
<feature type="region of interest" description="Disordered" evidence="3">
    <location>
        <begin position="16"/>
        <end position="82"/>
    </location>
</feature>
<dbReference type="PANTHER" id="PTHR19965:SF82">
    <property type="entry name" value="THO COMPLEX SUBUNIT 4"/>
    <property type="match status" value="1"/>
</dbReference>
<dbReference type="EMBL" id="CP115613">
    <property type="protein sequence ID" value="WBW75452.1"/>
    <property type="molecule type" value="Genomic_DNA"/>
</dbReference>
<evidence type="ECO:0000259" key="4">
    <source>
        <dbReference type="PROSITE" id="PS50102"/>
    </source>
</evidence>
<dbReference type="PANTHER" id="PTHR19965">
    <property type="entry name" value="RNA AND EXPORT FACTOR BINDING PROTEIN"/>
    <property type="match status" value="1"/>
</dbReference>
<feature type="compositionally biased region" description="Basic and acidic residues" evidence="3">
    <location>
        <begin position="193"/>
        <end position="215"/>
    </location>
</feature>
<keyword evidence="6" id="KW-1185">Reference proteome</keyword>
<dbReference type="InterPro" id="IPR012677">
    <property type="entry name" value="Nucleotide-bd_a/b_plait_sf"/>
</dbReference>
<accession>A0AAF0AYC8</accession>
<organism evidence="5 6">
    <name type="scientific">Schizosaccharomyces osmophilus</name>
    <dbReference type="NCBI Taxonomy" id="2545709"/>
    <lineage>
        <taxon>Eukaryota</taxon>
        <taxon>Fungi</taxon>
        <taxon>Dikarya</taxon>
        <taxon>Ascomycota</taxon>
        <taxon>Taphrinomycotina</taxon>
        <taxon>Schizosaccharomycetes</taxon>
        <taxon>Schizosaccharomycetales</taxon>
        <taxon>Schizosaccharomycetaceae</taxon>
        <taxon>Schizosaccharomyces</taxon>
    </lineage>
</organism>
<dbReference type="RefSeq" id="XP_056039695.1">
    <property type="nucleotide sequence ID" value="XM_056183825.1"/>
</dbReference>
<dbReference type="Pfam" id="PF00076">
    <property type="entry name" value="RRM_1"/>
    <property type="match status" value="1"/>
</dbReference>
<feature type="compositionally biased region" description="Basic residues" evidence="3">
    <location>
        <begin position="33"/>
        <end position="43"/>
    </location>
</feature>
<dbReference type="Gene3D" id="3.30.70.330">
    <property type="match status" value="1"/>
</dbReference>
<feature type="compositionally biased region" description="Basic residues" evidence="3">
    <location>
        <begin position="16"/>
        <end position="25"/>
    </location>
</feature>
<evidence type="ECO:0000256" key="1">
    <source>
        <dbReference type="ARBA" id="ARBA00022884"/>
    </source>
</evidence>
<dbReference type="GO" id="GO:0005634">
    <property type="term" value="C:nucleus"/>
    <property type="evidence" value="ECO:0007669"/>
    <property type="project" value="TreeGrafter"/>
</dbReference>
<dbReference type="AlphaFoldDB" id="A0AAF0AYC8"/>
<dbReference type="SUPFAM" id="SSF54928">
    <property type="entry name" value="RNA-binding domain, RBD"/>
    <property type="match status" value="1"/>
</dbReference>
<reference evidence="5 6" key="1">
    <citation type="journal article" date="2023" name="G3 (Bethesda)">
        <title>A high-quality reference genome for the fission yeast Schizosaccharomyces osmophilus.</title>
        <authorList>
            <person name="Jia G.S."/>
            <person name="Zhang W.C."/>
            <person name="Liang Y."/>
            <person name="Liu X.H."/>
            <person name="Rhind N."/>
            <person name="Pidoux A."/>
            <person name="Brysch-Herzberg M."/>
            <person name="Du L.L."/>
        </authorList>
    </citation>
    <scope>NUCLEOTIDE SEQUENCE [LARGE SCALE GENOMIC DNA]</scope>
    <source>
        <strain evidence="5 6">CBS 15793</strain>
    </source>
</reference>
<dbReference type="KEGG" id="som:SOMG_05050"/>
<evidence type="ECO:0000256" key="3">
    <source>
        <dbReference type="SAM" id="MobiDB-lite"/>
    </source>
</evidence>
<dbReference type="PROSITE" id="PS50102">
    <property type="entry name" value="RRM"/>
    <property type="match status" value="1"/>
</dbReference>
<dbReference type="Proteomes" id="UP001212411">
    <property type="component" value="Chromosome 3"/>
</dbReference>
<sequence length="263" mass="29780">MSMSLDKSLDEIIKDKKKSSVFRRPGKSDRQNRIVKRRGKKLVQKSTSQNPSIDNEPWQHDLNQEDDSSENLKYGHKGRDRNSFSESLHTVVIENLHYELSEENIRSLLSDFHPHSIVVDYDRAGRSEGTCRALFFSKEEATTAVDSLEGHFVNDQPIKLFLKPPTSLLDRISFSSTAENANKKAPSKKLNRSRSEKRISPVHPVSHEDLDRELDAYTASYQAPSSFEDKQKKSSGNAKYVGEGKGDGTILAQDTEDMQLDDP</sequence>
<feature type="compositionally biased region" description="Acidic residues" evidence="3">
    <location>
        <begin position="254"/>
        <end position="263"/>
    </location>
</feature>
<feature type="region of interest" description="Disordered" evidence="3">
    <location>
        <begin position="178"/>
        <end position="263"/>
    </location>
</feature>
<proteinExistence type="predicted"/>
<evidence type="ECO:0000313" key="5">
    <source>
        <dbReference type="EMBL" id="WBW75452.1"/>
    </source>
</evidence>